<organism evidence="4 5">
    <name type="scientific">Portibacter lacus</name>
    <dbReference type="NCBI Taxonomy" id="1099794"/>
    <lineage>
        <taxon>Bacteria</taxon>
        <taxon>Pseudomonadati</taxon>
        <taxon>Bacteroidota</taxon>
        <taxon>Saprospiria</taxon>
        <taxon>Saprospirales</taxon>
        <taxon>Haliscomenobacteraceae</taxon>
        <taxon>Portibacter</taxon>
    </lineage>
</organism>
<dbReference type="AlphaFoldDB" id="A0AA37WFK7"/>
<protein>
    <recommendedName>
        <fullName evidence="2">Phosphoesterase</fullName>
        <ecNumber evidence="2">3.1.4.-</ecNumber>
    </recommendedName>
</protein>
<dbReference type="EC" id="3.1.4.-" evidence="2"/>
<dbReference type="InterPro" id="IPR000979">
    <property type="entry name" value="Phosphodiesterase_MJ0936/Vps29"/>
</dbReference>
<accession>A0AA37WFK7</accession>
<reference evidence="4" key="2">
    <citation type="submission" date="2023-01" db="EMBL/GenBank/DDBJ databases">
        <title>Draft genome sequence of Portibacter lacus strain NBRC 108769.</title>
        <authorList>
            <person name="Sun Q."/>
            <person name="Mori K."/>
        </authorList>
    </citation>
    <scope>NUCLEOTIDE SEQUENCE</scope>
    <source>
        <strain evidence="4">NBRC 108769</strain>
    </source>
</reference>
<dbReference type="SUPFAM" id="SSF56300">
    <property type="entry name" value="Metallo-dependent phosphatases"/>
    <property type="match status" value="1"/>
</dbReference>
<dbReference type="Proteomes" id="UP001156666">
    <property type="component" value="Unassembled WGS sequence"/>
</dbReference>
<proteinExistence type="inferred from homology"/>
<evidence type="ECO:0000256" key="2">
    <source>
        <dbReference type="RuleBase" id="RU362039"/>
    </source>
</evidence>
<gene>
    <name evidence="4" type="ORF">GCM10007940_47870</name>
</gene>
<evidence type="ECO:0000256" key="1">
    <source>
        <dbReference type="ARBA" id="ARBA00008950"/>
    </source>
</evidence>
<comment type="cofactor">
    <cofactor evidence="2">
        <name>a divalent metal cation</name>
        <dbReference type="ChEBI" id="CHEBI:60240"/>
    </cofactor>
</comment>
<keyword evidence="2" id="KW-0479">Metal-binding</keyword>
<comment type="caution">
    <text evidence="4">The sequence shown here is derived from an EMBL/GenBank/DDBJ whole genome shotgun (WGS) entry which is preliminary data.</text>
</comment>
<dbReference type="EMBL" id="BSOH01000037">
    <property type="protein sequence ID" value="GLR20171.1"/>
    <property type="molecule type" value="Genomic_DNA"/>
</dbReference>
<name>A0AA37WFK7_9BACT</name>
<dbReference type="GO" id="GO:0046872">
    <property type="term" value="F:metal ion binding"/>
    <property type="evidence" value="ECO:0007669"/>
    <property type="project" value="UniProtKB-KW"/>
</dbReference>
<keyword evidence="5" id="KW-1185">Reference proteome</keyword>
<evidence type="ECO:0000313" key="4">
    <source>
        <dbReference type="EMBL" id="GLR20171.1"/>
    </source>
</evidence>
<sequence>MKRIGLLSDTHSYMDKNILSYFGECDEIWHAGDIGDLKVTDTIKAFKPLRCVYGNIDDAKARRTFPLDLRFEIEGLDVFMTHIGGYPGRYNKRVTEIFKTNPPGLFICGHSHIMKVMMDKKYGFLHMNPGACGHHGFHKMRTMARFTIDKGRVKDLQAIELGIRGYAQKKGDDSEE</sequence>
<dbReference type="InterPro" id="IPR024654">
    <property type="entry name" value="Calcineurin-like_PHP_lpxH"/>
</dbReference>
<comment type="similarity">
    <text evidence="1 2">Belongs to the metallophosphoesterase superfamily. YfcE family.</text>
</comment>
<feature type="domain" description="Calcineurin-like phosphoesterase" evidence="3">
    <location>
        <begin position="3"/>
        <end position="150"/>
    </location>
</feature>
<dbReference type="Gene3D" id="3.60.21.10">
    <property type="match status" value="1"/>
</dbReference>
<dbReference type="RefSeq" id="WP_235295008.1">
    <property type="nucleotide sequence ID" value="NZ_BSOH01000037.1"/>
</dbReference>
<dbReference type="InterPro" id="IPR029052">
    <property type="entry name" value="Metallo-depent_PP-like"/>
</dbReference>
<dbReference type="Pfam" id="PF12850">
    <property type="entry name" value="Metallophos_2"/>
    <property type="match status" value="1"/>
</dbReference>
<dbReference type="NCBIfam" id="TIGR00040">
    <property type="entry name" value="yfcE"/>
    <property type="match status" value="1"/>
</dbReference>
<evidence type="ECO:0000259" key="3">
    <source>
        <dbReference type="Pfam" id="PF12850"/>
    </source>
</evidence>
<dbReference type="GO" id="GO:0016787">
    <property type="term" value="F:hydrolase activity"/>
    <property type="evidence" value="ECO:0007669"/>
    <property type="project" value="UniProtKB-UniRule"/>
</dbReference>
<evidence type="ECO:0000313" key="5">
    <source>
        <dbReference type="Proteomes" id="UP001156666"/>
    </source>
</evidence>
<reference evidence="4" key="1">
    <citation type="journal article" date="2014" name="Int. J. Syst. Evol. Microbiol.">
        <title>Complete genome sequence of Corynebacterium casei LMG S-19264T (=DSM 44701T), isolated from a smear-ripened cheese.</title>
        <authorList>
            <consortium name="US DOE Joint Genome Institute (JGI-PGF)"/>
            <person name="Walter F."/>
            <person name="Albersmeier A."/>
            <person name="Kalinowski J."/>
            <person name="Ruckert C."/>
        </authorList>
    </citation>
    <scope>NUCLEOTIDE SEQUENCE</scope>
    <source>
        <strain evidence="4">NBRC 108769</strain>
    </source>
</reference>